<sequence length="233" mass="27287">MLLRRRSSRARLREGGLFLHGERRRVRAVGFARLFHREPGRRGRERHETARLCAFRQGRRTVLGLNEWRGLRTLLTAWITKENLRNLLARACTGADRHQVGHARWKFLTWCANSDIHDVRQLAVTVDRWWPEIEAFIDTGHSNARSEGINRVIKLVARNAFGFRNADNQRLRTRYVTTRRARGHLRTAQLRRPGKGRRFRGDRLHRIRRGRVLPSDRGLVRRHQQPGQGGCAP</sequence>
<feature type="domain" description="Transposase IS204/IS1001/IS1096/IS1165 DDE" evidence="1">
    <location>
        <begin position="73"/>
        <end position="172"/>
    </location>
</feature>
<organism evidence="2 3">
    <name type="scientific">Streptomyces aquilus</name>
    <dbReference type="NCBI Taxonomy" id="2548456"/>
    <lineage>
        <taxon>Bacteria</taxon>
        <taxon>Bacillati</taxon>
        <taxon>Actinomycetota</taxon>
        <taxon>Actinomycetes</taxon>
        <taxon>Kitasatosporales</taxon>
        <taxon>Streptomycetaceae</taxon>
        <taxon>Streptomyces</taxon>
    </lineage>
</organism>
<dbReference type="InterPro" id="IPR002560">
    <property type="entry name" value="Transposase_DDE"/>
</dbReference>
<dbReference type="Pfam" id="PF01610">
    <property type="entry name" value="DDE_Tnp_ISL3"/>
    <property type="match status" value="1"/>
</dbReference>
<dbReference type="AlphaFoldDB" id="A0A3Q9C2E6"/>
<evidence type="ECO:0000259" key="1">
    <source>
        <dbReference type="Pfam" id="PF01610"/>
    </source>
</evidence>
<protein>
    <recommendedName>
        <fullName evidence="1">Transposase IS204/IS1001/IS1096/IS1165 DDE domain-containing protein</fullName>
    </recommendedName>
</protein>
<dbReference type="KEGG" id="saqu:EJC51_45475"/>
<evidence type="ECO:0000313" key="3">
    <source>
        <dbReference type="Proteomes" id="UP000280197"/>
    </source>
</evidence>
<gene>
    <name evidence="2" type="ORF">EJC51_45475</name>
</gene>
<name>A0A3Q9C2E6_9ACTN</name>
<reference evidence="2 3" key="1">
    <citation type="submission" date="2018-12" db="EMBL/GenBank/DDBJ databases">
        <authorList>
            <person name="Li K."/>
        </authorList>
    </citation>
    <scope>NUCLEOTIDE SEQUENCE [LARGE SCALE GENOMIC DNA]</scope>
    <source>
        <strain evidence="3">CR22</strain>
    </source>
</reference>
<dbReference type="EMBL" id="CP034463">
    <property type="protein sequence ID" value="AZP22673.1"/>
    <property type="molecule type" value="Genomic_DNA"/>
</dbReference>
<proteinExistence type="predicted"/>
<evidence type="ECO:0000313" key="2">
    <source>
        <dbReference type="EMBL" id="AZP22673.1"/>
    </source>
</evidence>
<keyword evidence="3" id="KW-1185">Reference proteome</keyword>
<accession>A0A3Q9C2E6</accession>
<dbReference type="Proteomes" id="UP000280197">
    <property type="component" value="Chromosome"/>
</dbReference>